<dbReference type="PANTHER" id="PTHR37975:SF3">
    <property type="entry name" value="FLYWCH TRANSCRIPTION FACTOR 3"/>
    <property type="match status" value="1"/>
</dbReference>
<dbReference type="InterPro" id="IPR052887">
    <property type="entry name" value="FLYWCH-type_ZF"/>
</dbReference>
<sequence>MSPYLLTTGMCTQRGKPKFSHDGYIYVFDKLSQNRLTTFYRCEQKTRCKARIHVQNGQVIKLLNGHTHDPAKFTKINGDYIRLID</sequence>
<keyword evidence="2" id="KW-0863">Zinc-finger</keyword>
<dbReference type="InterPro" id="IPR007588">
    <property type="entry name" value="Znf_FLYWCH"/>
</dbReference>
<dbReference type="OrthoDB" id="6771154at2759"/>
<evidence type="ECO:0000256" key="3">
    <source>
        <dbReference type="ARBA" id="ARBA00022833"/>
    </source>
</evidence>
<keyword evidence="6" id="KW-1185">Reference proteome</keyword>
<evidence type="ECO:0000256" key="1">
    <source>
        <dbReference type="ARBA" id="ARBA00022723"/>
    </source>
</evidence>
<dbReference type="Pfam" id="PF04500">
    <property type="entry name" value="FLYWCH"/>
    <property type="match status" value="1"/>
</dbReference>
<dbReference type="PANTHER" id="PTHR37975">
    <property type="entry name" value="FLYWCH ZINC FINGER TRANSCRIPTION FACTOR HOMOLOG"/>
    <property type="match status" value="1"/>
</dbReference>
<dbReference type="GO" id="GO:0005634">
    <property type="term" value="C:nucleus"/>
    <property type="evidence" value="ECO:0007669"/>
    <property type="project" value="TreeGrafter"/>
</dbReference>
<evidence type="ECO:0000259" key="4">
    <source>
        <dbReference type="Pfam" id="PF04500"/>
    </source>
</evidence>
<dbReference type="GO" id="GO:0043565">
    <property type="term" value="F:sequence-specific DNA binding"/>
    <property type="evidence" value="ECO:0007669"/>
    <property type="project" value="TreeGrafter"/>
</dbReference>
<dbReference type="GO" id="GO:0008270">
    <property type="term" value="F:zinc ion binding"/>
    <property type="evidence" value="ECO:0007669"/>
    <property type="project" value="UniProtKB-KW"/>
</dbReference>
<keyword evidence="1" id="KW-0479">Metal-binding</keyword>
<organism evidence="5 6">
    <name type="scientific">Phyllotreta striolata</name>
    <name type="common">Striped flea beetle</name>
    <name type="synonym">Crioceris striolata</name>
    <dbReference type="NCBI Taxonomy" id="444603"/>
    <lineage>
        <taxon>Eukaryota</taxon>
        <taxon>Metazoa</taxon>
        <taxon>Ecdysozoa</taxon>
        <taxon>Arthropoda</taxon>
        <taxon>Hexapoda</taxon>
        <taxon>Insecta</taxon>
        <taxon>Pterygota</taxon>
        <taxon>Neoptera</taxon>
        <taxon>Endopterygota</taxon>
        <taxon>Coleoptera</taxon>
        <taxon>Polyphaga</taxon>
        <taxon>Cucujiformia</taxon>
        <taxon>Chrysomeloidea</taxon>
        <taxon>Chrysomelidae</taxon>
        <taxon>Galerucinae</taxon>
        <taxon>Alticini</taxon>
        <taxon>Phyllotreta</taxon>
    </lineage>
</organism>
<name>A0A9N9XRG7_PHYSR</name>
<keyword evidence="3" id="KW-0862">Zinc</keyword>
<dbReference type="Proteomes" id="UP001153712">
    <property type="component" value="Chromosome 8"/>
</dbReference>
<gene>
    <name evidence="5" type="ORF">PHYEVI_LOCUS10888</name>
</gene>
<protein>
    <recommendedName>
        <fullName evidence="4">FLYWCH-type domain-containing protein</fullName>
    </recommendedName>
</protein>
<dbReference type="GO" id="GO:0045892">
    <property type="term" value="P:negative regulation of DNA-templated transcription"/>
    <property type="evidence" value="ECO:0007669"/>
    <property type="project" value="TreeGrafter"/>
</dbReference>
<accession>A0A9N9XRG7</accession>
<proteinExistence type="predicted"/>
<feature type="domain" description="FLYWCH-type" evidence="4">
    <location>
        <begin position="12"/>
        <end position="68"/>
    </location>
</feature>
<dbReference type="AlphaFoldDB" id="A0A9N9XRG7"/>
<dbReference type="EMBL" id="OU900101">
    <property type="protein sequence ID" value="CAG9864636.1"/>
    <property type="molecule type" value="Genomic_DNA"/>
</dbReference>
<evidence type="ECO:0000313" key="6">
    <source>
        <dbReference type="Proteomes" id="UP001153712"/>
    </source>
</evidence>
<dbReference type="Gene3D" id="2.20.25.240">
    <property type="match status" value="1"/>
</dbReference>
<evidence type="ECO:0000313" key="5">
    <source>
        <dbReference type="EMBL" id="CAG9864636.1"/>
    </source>
</evidence>
<dbReference type="GO" id="GO:0003700">
    <property type="term" value="F:DNA-binding transcription factor activity"/>
    <property type="evidence" value="ECO:0007669"/>
    <property type="project" value="TreeGrafter"/>
</dbReference>
<evidence type="ECO:0000256" key="2">
    <source>
        <dbReference type="ARBA" id="ARBA00022771"/>
    </source>
</evidence>
<reference evidence="5" key="1">
    <citation type="submission" date="2022-01" db="EMBL/GenBank/DDBJ databases">
        <authorList>
            <person name="King R."/>
        </authorList>
    </citation>
    <scope>NUCLEOTIDE SEQUENCE</scope>
</reference>